<proteinExistence type="predicted"/>
<feature type="region of interest" description="Disordered" evidence="1">
    <location>
        <begin position="32"/>
        <end position="61"/>
    </location>
</feature>
<sequence>MMPLRSVAKAVSDITTETCGSAHVANTLLSNALPRPPCALPPGPTRTPWQGKASTLHSKAP</sequence>
<dbReference type="Proteomes" id="UP000485058">
    <property type="component" value="Unassembled WGS sequence"/>
</dbReference>
<organism evidence="2 3">
    <name type="scientific">Haematococcus lacustris</name>
    <name type="common">Green alga</name>
    <name type="synonym">Haematococcus pluvialis</name>
    <dbReference type="NCBI Taxonomy" id="44745"/>
    <lineage>
        <taxon>Eukaryota</taxon>
        <taxon>Viridiplantae</taxon>
        <taxon>Chlorophyta</taxon>
        <taxon>core chlorophytes</taxon>
        <taxon>Chlorophyceae</taxon>
        <taxon>CS clade</taxon>
        <taxon>Chlamydomonadales</taxon>
        <taxon>Haematococcaceae</taxon>
        <taxon>Haematococcus</taxon>
    </lineage>
</organism>
<name>A0A699Z1N0_HAELA</name>
<evidence type="ECO:0000256" key="1">
    <source>
        <dbReference type="SAM" id="MobiDB-lite"/>
    </source>
</evidence>
<evidence type="ECO:0000313" key="3">
    <source>
        <dbReference type="Proteomes" id="UP000485058"/>
    </source>
</evidence>
<reference evidence="2 3" key="1">
    <citation type="submission" date="2020-02" db="EMBL/GenBank/DDBJ databases">
        <title>Draft genome sequence of Haematococcus lacustris strain NIES-144.</title>
        <authorList>
            <person name="Morimoto D."/>
            <person name="Nakagawa S."/>
            <person name="Yoshida T."/>
            <person name="Sawayama S."/>
        </authorList>
    </citation>
    <scope>NUCLEOTIDE SEQUENCE [LARGE SCALE GENOMIC DNA]</scope>
    <source>
        <strain evidence="2 3">NIES-144</strain>
    </source>
</reference>
<feature type="compositionally biased region" description="Polar residues" evidence="1">
    <location>
        <begin position="52"/>
        <end position="61"/>
    </location>
</feature>
<gene>
    <name evidence="2" type="ORF">HaLaN_12859</name>
</gene>
<comment type="caution">
    <text evidence="2">The sequence shown here is derived from an EMBL/GenBank/DDBJ whole genome shotgun (WGS) entry which is preliminary data.</text>
</comment>
<keyword evidence="3" id="KW-1185">Reference proteome</keyword>
<feature type="compositionally biased region" description="Pro residues" evidence="1">
    <location>
        <begin position="34"/>
        <end position="45"/>
    </location>
</feature>
<evidence type="ECO:0000313" key="2">
    <source>
        <dbReference type="EMBL" id="GFH16437.1"/>
    </source>
</evidence>
<dbReference type="EMBL" id="BLLF01000998">
    <property type="protein sequence ID" value="GFH16437.1"/>
    <property type="molecule type" value="Genomic_DNA"/>
</dbReference>
<dbReference type="AlphaFoldDB" id="A0A699Z1N0"/>
<protein>
    <submittedName>
        <fullName evidence="2">Uncharacterized protein</fullName>
    </submittedName>
</protein>
<accession>A0A699Z1N0</accession>